<reference evidence="1" key="1">
    <citation type="journal article" date="2023" name="GigaByte">
        <title>Genome assembly of the bearded iris, Iris pallida Lam.</title>
        <authorList>
            <person name="Bruccoleri R.E."/>
            <person name="Oakeley E.J."/>
            <person name="Faust A.M.E."/>
            <person name="Altorfer M."/>
            <person name="Dessus-Babus S."/>
            <person name="Burckhardt D."/>
            <person name="Oertli M."/>
            <person name="Naumann U."/>
            <person name="Petersen F."/>
            <person name="Wong J."/>
        </authorList>
    </citation>
    <scope>NUCLEOTIDE SEQUENCE</scope>
    <source>
        <strain evidence="1">GSM-AAB239-AS_SAM_17_03QT</strain>
    </source>
</reference>
<keyword evidence="2" id="KW-1185">Reference proteome</keyword>
<accession>A0AAX6H8R2</accession>
<evidence type="ECO:0000313" key="2">
    <source>
        <dbReference type="Proteomes" id="UP001140949"/>
    </source>
</evidence>
<organism evidence="1 2">
    <name type="scientific">Iris pallida</name>
    <name type="common">Sweet iris</name>
    <dbReference type="NCBI Taxonomy" id="29817"/>
    <lineage>
        <taxon>Eukaryota</taxon>
        <taxon>Viridiplantae</taxon>
        <taxon>Streptophyta</taxon>
        <taxon>Embryophyta</taxon>
        <taxon>Tracheophyta</taxon>
        <taxon>Spermatophyta</taxon>
        <taxon>Magnoliopsida</taxon>
        <taxon>Liliopsida</taxon>
        <taxon>Asparagales</taxon>
        <taxon>Iridaceae</taxon>
        <taxon>Iridoideae</taxon>
        <taxon>Irideae</taxon>
        <taxon>Iris</taxon>
    </lineage>
</organism>
<evidence type="ECO:0000313" key="1">
    <source>
        <dbReference type="EMBL" id="KAJ6836961.1"/>
    </source>
</evidence>
<dbReference type="Proteomes" id="UP001140949">
    <property type="component" value="Unassembled WGS sequence"/>
</dbReference>
<comment type="caution">
    <text evidence="1">The sequence shown here is derived from an EMBL/GenBank/DDBJ whole genome shotgun (WGS) entry which is preliminary data.</text>
</comment>
<gene>
    <name evidence="1" type="ORF">M6B38_325720</name>
</gene>
<dbReference type="EMBL" id="JANAVB010011675">
    <property type="protein sequence ID" value="KAJ6836961.1"/>
    <property type="molecule type" value="Genomic_DNA"/>
</dbReference>
<name>A0AAX6H8R2_IRIPA</name>
<dbReference type="AlphaFoldDB" id="A0AAX6H8R2"/>
<proteinExistence type="predicted"/>
<sequence>MQVIMKKLIDDLDSSSVSSLRCFCCMLVVIRLSYV</sequence>
<protein>
    <submittedName>
        <fullName evidence="1">Uncharacterized protein</fullName>
    </submittedName>
</protein>
<reference evidence="1" key="2">
    <citation type="submission" date="2023-04" db="EMBL/GenBank/DDBJ databases">
        <authorList>
            <person name="Bruccoleri R.E."/>
            <person name="Oakeley E.J."/>
            <person name="Faust A.-M."/>
            <person name="Dessus-Babus S."/>
            <person name="Altorfer M."/>
            <person name="Burckhardt D."/>
            <person name="Oertli M."/>
            <person name="Naumann U."/>
            <person name="Petersen F."/>
            <person name="Wong J."/>
        </authorList>
    </citation>
    <scope>NUCLEOTIDE SEQUENCE</scope>
    <source>
        <strain evidence="1">GSM-AAB239-AS_SAM_17_03QT</strain>
        <tissue evidence="1">Leaf</tissue>
    </source>
</reference>